<gene>
    <name evidence="1" type="ORF">Tci_924007</name>
</gene>
<feature type="non-terminal residue" evidence="1">
    <location>
        <position position="1"/>
    </location>
</feature>
<dbReference type="AlphaFoldDB" id="A0A699X2A5"/>
<dbReference type="EMBL" id="BKCJ011777255">
    <property type="protein sequence ID" value="GFD52038.1"/>
    <property type="molecule type" value="Genomic_DNA"/>
</dbReference>
<reference evidence="1" key="1">
    <citation type="journal article" date="2019" name="Sci. Rep.">
        <title>Draft genome of Tanacetum cinerariifolium, the natural source of mosquito coil.</title>
        <authorList>
            <person name="Yamashiro T."/>
            <person name="Shiraishi A."/>
            <person name="Satake H."/>
            <person name="Nakayama K."/>
        </authorList>
    </citation>
    <scope>NUCLEOTIDE SEQUENCE</scope>
</reference>
<sequence length="57" mass="6554">KVAQAIEITKLMHRVKRLEKKRQFKSLGLKRLRKVGTAQRVESSADTVMDDQEDASK</sequence>
<protein>
    <submittedName>
        <fullName evidence="1">Uncharacterized protein</fullName>
    </submittedName>
</protein>
<evidence type="ECO:0000313" key="1">
    <source>
        <dbReference type="EMBL" id="GFD52038.1"/>
    </source>
</evidence>
<accession>A0A699X2A5</accession>
<comment type="caution">
    <text evidence="1">The sequence shown here is derived from an EMBL/GenBank/DDBJ whole genome shotgun (WGS) entry which is preliminary data.</text>
</comment>
<name>A0A699X2A5_TANCI</name>
<organism evidence="1">
    <name type="scientific">Tanacetum cinerariifolium</name>
    <name type="common">Dalmatian daisy</name>
    <name type="synonym">Chrysanthemum cinerariifolium</name>
    <dbReference type="NCBI Taxonomy" id="118510"/>
    <lineage>
        <taxon>Eukaryota</taxon>
        <taxon>Viridiplantae</taxon>
        <taxon>Streptophyta</taxon>
        <taxon>Embryophyta</taxon>
        <taxon>Tracheophyta</taxon>
        <taxon>Spermatophyta</taxon>
        <taxon>Magnoliopsida</taxon>
        <taxon>eudicotyledons</taxon>
        <taxon>Gunneridae</taxon>
        <taxon>Pentapetalae</taxon>
        <taxon>asterids</taxon>
        <taxon>campanulids</taxon>
        <taxon>Asterales</taxon>
        <taxon>Asteraceae</taxon>
        <taxon>Asteroideae</taxon>
        <taxon>Anthemideae</taxon>
        <taxon>Anthemidinae</taxon>
        <taxon>Tanacetum</taxon>
    </lineage>
</organism>
<proteinExistence type="predicted"/>